<dbReference type="Pfam" id="PF00067">
    <property type="entry name" value="p450"/>
    <property type="match status" value="1"/>
</dbReference>
<keyword evidence="7 9" id="KW-0503">Monooxygenase</keyword>
<dbReference type="CDD" id="cd11063">
    <property type="entry name" value="CYP52"/>
    <property type="match status" value="1"/>
</dbReference>
<evidence type="ECO:0000313" key="11">
    <source>
        <dbReference type="EMBL" id="KAK8101459.1"/>
    </source>
</evidence>
<dbReference type="PANTHER" id="PTHR24287">
    <property type="entry name" value="P450, PUTATIVE (EUROFUNG)-RELATED"/>
    <property type="match status" value="1"/>
</dbReference>
<keyword evidence="10" id="KW-0812">Transmembrane</keyword>
<dbReference type="SUPFAM" id="SSF48264">
    <property type="entry name" value="Cytochrome P450"/>
    <property type="match status" value="1"/>
</dbReference>
<keyword evidence="6 8" id="KW-0408">Iron</keyword>
<evidence type="ECO:0000256" key="10">
    <source>
        <dbReference type="SAM" id="Phobius"/>
    </source>
</evidence>
<comment type="cofactor">
    <cofactor evidence="1 8">
        <name>heme</name>
        <dbReference type="ChEBI" id="CHEBI:30413"/>
    </cofactor>
</comment>
<dbReference type="GO" id="GO:0005506">
    <property type="term" value="F:iron ion binding"/>
    <property type="evidence" value="ECO:0007669"/>
    <property type="project" value="InterPro"/>
</dbReference>
<dbReference type="InterPro" id="IPR047146">
    <property type="entry name" value="Cyt_P450_E_CYP52_fungi"/>
</dbReference>
<evidence type="ECO:0000256" key="7">
    <source>
        <dbReference type="ARBA" id="ARBA00023033"/>
    </source>
</evidence>
<dbReference type="GO" id="GO:0016705">
    <property type="term" value="F:oxidoreductase activity, acting on paired donors, with incorporation or reduction of molecular oxygen"/>
    <property type="evidence" value="ECO:0007669"/>
    <property type="project" value="InterPro"/>
</dbReference>
<comment type="caution">
    <text evidence="11">The sequence shown here is derived from an EMBL/GenBank/DDBJ whole genome shotgun (WGS) entry which is preliminary data.</text>
</comment>
<sequence>MTAAGTVAAVFMRILAFLVVIIVYKQIRNAVRWRKLKSFGDVHGCGEVATKKNKHADIDFFKDIVQKRYHVIGRNVYRSYNPFNASTISTAEPENFKAILATRSEDYELGVVRGESIRDGAGQGVVSAEGEAWVHYRQQLRPHFLREHISRLDHAKDHLSLMLGVLPKEESFEADVLPLLLRFTLDTATAFFFGHTVNSQTGGTPEDMEFAAAVDYTTEFLGWRSRIFGQWYWLYPAWKLRKTTKYIRDWTAEYVQRALEGKAGEGVLLHHLAKDSRNPIELRDQCMQLILAGRDSTANTMCFMLLLLARHPAELAHLRGVVLREFGEGDEHLTFEALKLCKPLVHVLHETMRLYPVAPLSFRSAKNDTVLPVGGGPDGKSPVAVRKGELIAMSQYVMNRREDIWGPDAAEFRPSRWEGEKLGWHYIPFSGGQRICMGQQYALNEIAFAIVRILQTFDRIEPIDPNEPIKTKISFPMGPRTSKLRFHRAKPNA</sequence>
<dbReference type="GO" id="GO:0004497">
    <property type="term" value="F:monooxygenase activity"/>
    <property type="evidence" value="ECO:0007669"/>
    <property type="project" value="UniProtKB-KW"/>
</dbReference>
<organism evidence="11 12">
    <name type="scientific">Apiospora kogelbergensis</name>
    <dbReference type="NCBI Taxonomy" id="1337665"/>
    <lineage>
        <taxon>Eukaryota</taxon>
        <taxon>Fungi</taxon>
        <taxon>Dikarya</taxon>
        <taxon>Ascomycota</taxon>
        <taxon>Pezizomycotina</taxon>
        <taxon>Sordariomycetes</taxon>
        <taxon>Xylariomycetidae</taxon>
        <taxon>Amphisphaeriales</taxon>
        <taxon>Apiosporaceae</taxon>
        <taxon>Apiospora</taxon>
    </lineage>
</organism>
<dbReference type="PRINTS" id="PR00463">
    <property type="entry name" value="EP450I"/>
</dbReference>
<feature type="transmembrane region" description="Helical" evidence="10">
    <location>
        <begin position="6"/>
        <end position="24"/>
    </location>
</feature>
<keyword evidence="4 8" id="KW-0479">Metal-binding</keyword>
<dbReference type="EMBL" id="JAQQWP010000009">
    <property type="protein sequence ID" value="KAK8101459.1"/>
    <property type="molecule type" value="Genomic_DNA"/>
</dbReference>
<dbReference type="AlphaFoldDB" id="A0AAW0QP65"/>
<reference evidence="11 12" key="1">
    <citation type="submission" date="2023-01" db="EMBL/GenBank/DDBJ databases">
        <title>Analysis of 21 Apiospora genomes using comparative genomics revels a genus with tremendous synthesis potential of carbohydrate active enzymes and secondary metabolites.</title>
        <authorList>
            <person name="Sorensen T."/>
        </authorList>
    </citation>
    <scope>NUCLEOTIDE SEQUENCE [LARGE SCALE GENOMIC DNA]</scope>
    <source>
        <strain evidence="11 12">CBS 117206</strain>
    </source>
</reference>
<evidence type="ECO:0000313" key="12">
    <source>
        <dbReference type="Proteomes" id="UP001392437"/>
    </source>
</evidence>
<accession>A0AAW0QP65</accession>
<dbReference type="PRINTS" id="PR00385">
    <property type="entry name" value="P450"/>
</dbReference>
<evidence type="ECO:0000256" key="8">
    <source>
        <dbReference type="PIRSR" id="PIRSR602401-1"/>
    </source>
</evidence>
<evidence type="ECO:0000256" key="4">
    <source>
        <dbReference type="ARBA" id="ARBA00022723"/>
    </source>
</evidence>
<proteinExistence type="inferred from homology"/>
<dbReference type="InterPro" id="IPR002401">
    <property type="entry name" value="Cyt_P450_E_grp-I"/>
</dbReference>
<gene>
    <name evidence="11" type="ORF">PG999_011833</name>
</gene>
<dbReference type="PROSITE" id="PS00086">
    <property type="entry name" value="CYTOCHROME_P450"/>
    <property type="match status" value="1"/>
</dbReference>
<dbReference type="PANTHER" id="PTHR24287:SF1">
    <property type="entry name" value="P450, PUTATIVE (EUROFUNG)-RELATED"/>
    <property type="match status" value="1"/>
</dbReference>
<evidence type="ECO:0000256" key="1">
    <source>
        <dbReference type="ARBA" id="ARBA00001971"/>
    </source>
</evidence>
<evidence type="ECO:0000256" key="2">
    <source>
        <dbReference type="ARBA" id="ARBA00010617"/>
    </source>
</evidence>
<keyword evidence="12" id="KW-1185">Reference proteome</keyword>
<keyword evidence="10" id="KW-1133">Transmembrane helix</keyword>
<evidence type="ECO:0000256" key="6">
    <source>
        <dbReference type="ARBA" id="ARBA00023004"/>
    </source>
</evidence>
<keyword evidence="3 8" id="KW-0349">Heme</keyword>
<name>A0AAW0QP65_9PEZI</name>
<protein>
    <submittedName>
        <fullName evidence="11">Cytochrome P450 family protein</fullName>
    </submittedName>
</protein>
<evidence type="ECO:0000256" key="9">
    <source>
        <dbReference type="RuleBase" id="RU000461"/>
    </source>
</evidence>
<dbReference type="GO" id="GO:0020037">
    <property type="term" value="F:heme binding"/>
    <property type="evidence" value="ECO:0007669"/>
    <property type="project" value="InterPro"/>
</dbReference>
<keyword evidence="5 9" id="KW-0560">Oxidoreductase</keyword>
<comment type="similarity">
    <text evidence="2 9">Belongs to the cytochrome P450 family.</text>
</comment>
<dbReference type="Proteomes" id="UP001392437">
    <property type="component" value="Unassembled WGS sequence"/>
</dbReference>
<dbReference type="InterPro" id="IPR036396">
    <property type="entry name" value="Cyt_P450_sf"/>
</dbReference>
<feature type="binding site" description="axial binding residue" evidence="8">
    <location>
        <position position="436"/>
    </location>
    <ligand>
        <name>heme</name>
        <dbReference type="ChEBI" id="CHEBI:30413"/>
    </ligand>
    <ligandPart>
        <name>Fe</name>
        <dbReference type="ChEBI" id="CHEBI:18248"/>
    </ligandPart>
</feature>
<dbReference type="InterPro" id="IPR017972">
    <property type="entry name" value="Cyt_P450_CS"/>
</dbReference>
<evidence type="ECO:0000256" key="5">
    <source>
        <dbReference type="ARBA" id="ARBA00023002"/>
    </source>
</evidence>
<dbReference type="Gene3D" id="1.10.630.10">
    <property type="entry name" value="Cytochrome P450"/>
    <property type="match status" value="1"/>
</dbReference>
<evidence type="ECO:0000256" key="3">
    <source>
        <dbReference type="ARBA" id="ARBA00022617"/>
    </source>
</evidence>
<dbReference type="InterPro" id="IPR001128">
    <property type="entry name" value="Cyt_P450"/>
</dbReference>
<keyword evidence="10" id="KW-0472">Membrane</keyword>